<proteinExistence type="predicted"/>
<evidence type="ECO:0000313" key="2">
    <source>
        <dbReference type="Proteomes" id="UP001321763"/>
    </source>
</evidence>
<gene>
    <name evidence="1" type="ORF">K234311028_07490</name>
</gene>
<evidence type="ECO:0000313" key="1">
    <source>
        <dbReference type="EMBL" id="BDR80503.1"/>
    </source>
</evidence>
<accession>A0ABC8EA85</accession>
<dbReference type="EMBL" id="AP026818">
    <property type="protein sequence ID" value="BDR80503.1"/>
    <property type="molecule type" value="Genomic_DNA"/>
</dbReference>
<dbReference type="AlphaFoldDB" id="A0ABC8EA85"/>
<name>A0ABC8EA85_CLOTA</name>
<dbReference type="Proteomes" id="UP001321763">
    <property type="component" value="Chromosome"/>
</dbReference>
<reference evidence="1 2" key="1">
    <citation type="submission" date="2022-09" db="EMBL/GenBank/DDBJ databases">
        <title>complete genome sequences of Clostridium tetani str. KHSU-234311-028 isolated from soil.</title>
        <authorList>
            <person name="Sekizuka T."/>
            <person name="Shitada C."/>
            <person name="Takahashi M."/>
            <person name="Kuroda M."/>
        </authorList>
    </citation>
    <scope>NUCLEOTIDE SEQUENCE [LARGE SCALE GENOMIC DNA]</scope>
    <source>
        <strain evidence="1 2">KHSU-234311-028</strain>
    </source>
</reference>
<dbReference type="RefSeq" id="WP_155400619.1">
    <property type="nucleotide sequence ID" value="NZ_AP026806.1"/>
</dbReference>
<organism evidence="1 2">
    <name type="scientific">Clostridium tetani</name>
    <dbReference type="NCBI Taxonomy" id="1513"/>
    <lineage>
        <taxon>Bacteria</taxon>
        <taxon>Bacillati</taxon>
        <taxon>Bacillota</taxon>
        <taxon>Clostridia</taxon>
        <taxon>Eubacteriales</taxon>
        <taxon>Clostridiaceae</taxon>
        <taxon>Clostridium</taxon>
    </lineage>
</organism>
<sequence length="46" mass="5526">MNYKNLFLPQINFGRVHKKHPNLNNSINKIVRLFQGYFRCLIFDSS</sequence>
<protein>
    <submittedName>
        <fullName evidence="1">Uncharacterized protein</fullName>
    </submittedName>
</protein>